<comment type="catalytic activity">
    <reaction evidence="1">
        <text>L-cysteine + L-glutamate + ATP = gamma-L-glutamyl-L-cysteine + ADP + phosphate + H(+)</text>
        <dbReference type="Rhea" id="RHEA:13285"/>
        <dbReference type="ChEBI" id="CHEBI:15378"/>
        <dbReference type="ChEBI" id="CHEBI:29985"/>
        <dbReference type="ChEBI" id="CHEBI:30616"/>
        <dbReference type="ChEBI" id="CHEBI:35235"/>
        <dbReference type="ChEBI" id="CHEBI:43474"/>
        <dbReference type="ChEBI" id="CHEBI:58173"/>
        <dbReference type="ChEBI" id="CHEBI:456216"/>
        <dbReference type="EC" id="6.3.2.2"/>
    </reaction>
</comment>
<dbReference type="InterPro" id="IPR014746">
    <property type="entry name" value="Gln_synth/guanido_kin_cat_dom"/>
</dbReference>
<evidence type="ECO:0000256" key="1">
    <source>
        <dbReference type="ARBA" id="ARBA00048819"/>
    </source>
</evidence>
<evidence type="ECO:0000313" key="3">
    <source>
        <dbReference type="EMBL" id="MDT0611831.1"/>
    </source>
</evidence>
<keyword evidence="3" id="KW-0436">Ligase</keyword>
<dbReference type="InterPro" id="IPR006336">
    <property type="entry name" value="GCS2"/>
</dbReference>
<sequence>MPGVRGHASGTPVLGAPGSTTLRGDPRYLAEEAVLVGSHLRPWSQVLVALSANSPFWAERDTRYASWRTMVAHALPVFGPPPHFSSAEHFDQVAADLLEAEAVVDEGMLLVTRPA</sequence>
<evidence type="ECO:0000313" key="4">
    <source>
        <dbReference type="Proteomes" id="UP001180724"/>
    </source>
</evidence>
<dbReference type="InterPro" id="IPR050141">
    <property type="entry name" value="GCL_type2/YbdK_subfam"/>
</dbReference>
<dbReference type="PANTHER" id="PTHR36510">
    <property type="entry name" value="GLUTAMATE--CYSTEINE LIGASE 2-RELATED"/>
    <property type="match status" value="1"/>
</dbReference>
<reference evidence="3" key="1">
    <citation type="submission" date="2024-05" db="EMBL/GenBank/DDBJ databases">
        <title>30 novel species of actinomycetes from the DSMZ collection.</title>
        <authorList>
            <person name="Nouioui I."/>
        </authorList>
    </citation>
    <scope>NUCLEOTIDE SEQUENCE</scope>
    <source>
        <strain evidence="3">DSM 40712</strain>
    </source>
</reference>
<gene>
    <name evidence="3" type="ORF">RM812_16555</name>
</gene>
<keyword evidence="4" id="KW-1185">Reference proteome</keyword>
<feature type="region of interest" description="Disordered" evidence="2">
    <location>
        <begin position="1"/>
        <end position="21"/>
    </location>
</feature>
<protein>
    <submittedName>
        <fullName evidence="3">Glutamate-cysteine ligase family protein</fullName>
    </submittedName>
</protein>
<dbReference type="SUPFAM" id="SSF55931">
    <property type="entry name" value="Glutamine synthetase/guanido kinase"/>
    <property type="match status" value="1"/>
</dbReference>
<name>A0ABU3ANR0_9ACTN</name>
<evidence type="ECO:0000256" key="2">
    <source>
        <dbReference type="SAM" id="MobiDB-lite"/>
    </source>
</evidence>
<dbReference type="Pfam" id="PF04107">
    <property type="entry name" value="GCS2"/>
    <property type="match status" value="1"/>
</dbReference>
<dbReference type="PANTHER" id="PTHR36510:SF1">
    <property type="entry name" value="GLUTAMATE--CYSTEINE LIGASE 2-RELATED"/>
    <property type="match status" value="1"/>
</dbReference>
<comment type="caution">
    <text evidence="3">The sequence shown here is derived from an EMBL/GenBank/DDBJ whole genome shotgun (WGS) entry which is preliminary data.</text>
</comment>
<dbReference type="Gene3D" id="3.30.590.20">
    <property type="match status" value="1"/>
</dbReference>
<dbReference type="EMBL" id="JAVRFH010000014">
    <property type="protein sequence ID" value="MDT0611831.1"/>
    <property type="molecule type" value="Genomic_DNA"/>
</dbReference>
<dbReference type="RefSeq" id="WP_311573320.1">
    <property type="nucleotide sequence ID" value="NZ_JAVRFH010000014.1"/>
</dbReference>
<proteinExistence type="predicted"/>
<accession>A0ABU3ANR0</accession>
<organism evidence="3 4">
    <name type="scientific">Streptomyces lancefieldiae</name>
    <dbReference type="NCBI Taxonomy" id="3075520"/>
    <lineage>
        <taxon>Bacteria</taxon>
        <taxon>Bacillati</taxon>
        <taxon>Actinomycetota</taxon>
        <taxon>Actinomycetes</taxon>
        <taxon>Kitasatosporales</taxon>
        <taxon>Streptomycetaceae</taxon>
        <taxon>Streptomyces</taxon>
    </lineage>
</organism>
<dbReference type="Proteomes" id="UP001180724">
    <property type="component" value="Unassembled WGS sequence"/>
</dbReference>
<dbReference type="GO" id="GO:0016874">
    <property type="term" value="F:ligase activity"/>
    <property type="evidence" value="ECO:0007669"/>
    <property type="project" value="UniProtKB-KW"/>
</dbReference>